<keyword evidence="2" id="KW-0255">Endonuclease</keyword>
<organism evidence="2 3">
    <name type="scientific">Novosphingobium marinum</name>
    <dbReference type="NCBI Taxonomy" id="1514948"/>
    <lineage>
        <taxon>Bacteria</taxon>
        <taxon>Pseudomonadati</taxon>
        <taxon>Pseudomonadota</taxon>
        <taxon>Alphaproteobacteria</taxon>
        <taxon>Sphingomonadales</taxon>
        <taxon>Sphingomonadaceae</taxon>
        <taxon>Novosphingobium</taxon>
    </lineage>
</organism>
<dbReference type="EMBL" id="JACBZF010000004">
    <property type="protein sequence ID" value="NYH96120.1"/>
    <property type="molecule type" value="Genomic_DNA"/>
</dbReference>
<evidence type="ECO:0000313" key="3">
    <source>
        <dbReference type="Proteomes" id="UP000522081"/>
    </source>
</evidence>
<name>A0A7Y9XZC8_9SPHN</name>
<dbReference type="Pfam" id="PF04480">
    <property type="entry name" value="DUF559"/>
    <property type="match status" value="1"/>
</dbReference>
<accession>A0A7Y9XZC8</accession>
<keyword evidence="2" id="KW-0378">Hydrolase</keyword>
<reference evidence="2 3" key="1">
    <citation type="submission" date="2020-07" db="EMBL/GenBank/DDBJ databases">
        <title>Genomic Encyclopedia of Type Strains, Phase IV (KMG-IV): sequencing the most valuable type-strain genomes for metagenomic binning, comparative biology and taxonomic classification.</title>
        <authorList>
            <person name="Goeker M."/>
        </authorList>
    </citation>
    <scope>NUCLEOTIDE SEQUENCE [LARGE SCALE GENOMIC DNA]</scope>
    <source>
        <strain evidence="2 3">DSM 29043</strain>
    </source>
</reference>
<sequence>MIEIDGFSHEVRSDAARDAWMARHGYRVLRFTNDDVLGTTEGVFVAICKEVARLRAEKPHP</sequence>
<evidence type="ECO:0000259" key="1">
    <source>
        <dbReference type="Pfam" id="PF04480"/>
    </source>
</evidence>
<dbReference type="GO" id="GO:0004519">
    <property type="term" value="F:endonuclease activity"/>
    <property type="evidence" value="ECO:0007669"/>
    <property type="project" value="UniProtKB-KW"/>
</dbReference>
<keyword evidence="3" id="KW-1185">Reference proteome</keyword>
<dbReference type="AlphaFoldDB" id="A0A7Y9XZC8"/>
<dbReference type="RefSeq" id="WP_229735580.1">
    <property type="nucleotide sequence ID" value="NZ_BMGF01000004.1"/>
</dbReference>
<comment type="caution">
    <text evidence="2">The sequence shown here is derived from an EMBL/GenBank/DDBJ whole genome shotgun (WGS) entry which is preliminary data.</text>
</comment>
<proteinExistence type="predicted"/>
<dbReference type="PANTHER" id="PTHR38590:SF1">
    <property type="entry name" value="BLL0828 PROTEIN"/>
    <property type="match status" value="1"/>
</dbReference>
<dbReference type="PANTHER" id="PTHR38590">
    <property type="entry name" value="BLL0828 PROTEIN"/>
    <property type="match status" value="1"/>
</dbReference>
<feature type="domain" description="DUF559" evidence="1">
    <location>
        <begin position="1"/>
        <end position="51"/>
    </location>
</feature>
<gene>
    <name evidence="2" type="ORF">FHS75_002452</name>
</gene>
<dbReference type="InterPro" id="IPR047216">
    <property type="entry name" value="Endonuclease_DUF559_bact"/>
</dbReference>
<protein>
    <submittedName>
        <fullName evidence="2">Very-short-patch-repair endonuclease</fullName>
    </submittedName>
</protein>
<dbReference type="InterPro" id="IPR007569">
    <property type="entry name" value="DUF559"/>
</dbReference>
<evidence type="ECO:0000313" key="2">
    <source>
        <dbReference type="EMBL" id="NYH96120.1"/>
    </source>
</evidence>
<dbReference type="Proteomes" id="UP000522081">
    <property type="component" value="Unassembled WGS sequence"/>
</dbReference>
<keyword evidence="2" id="KW-0540">Nuclease</keyword>